<keyword evidence="2" id="KW-1185">Reference proteome</keyword>
<dbReference type="InParanoid" id="A0A3M0CRZ2"/>
<comment type="caution">
    <text evidence="1">The sequence shown here is derived from an EMBL/GenBank/DDBJ whole genome shotgun (WGS) entry which is preliminary data.</text>
</comment>
<organism evidence="1 2">
    <name type="scientific">Eilatimonas milleporae</name>
    <dbReference type="NCBI Taxonomy" id="911205"/>
    <lineage>
        <taxon>Bacteria</taxon>
        <taxon>Pseudomonadati</taxon>
        <taxon>Pseudomonadota</taxon>
        <taxon>Alphaproteobacteria</taxon>
        <taxon>Kordiimonadales</taxon>
        <taxon>Kordiimonadaceae</taxon>
        <taxon>Eilatimonas</taxon>
    </lineage>
</organism>
<protein>
    <recommendedName>
        <fullName evidence="3">GDSL-like lipase/acylhydrolase family protein</fullName>
    </recommendedName>
</protein>
<reference evidence="1 2" key="1">
    <citation type="submission" date="2018-10" db="EMBL/GenBank/DDBJ databases">
        <title>Genomic Encyclopedia of Archaeal and Bacterial Type Strains, Phase II (KMG-II): from individual species to whole genera.</title>
        <authorList>
            <person name="Goeker M."/>
        </authorList>
    </citation>
    <scope>NUCLEOTIDE SEQUENCE [LARGE SCALE GENOMIC DNA]</scope>
    <source>
        <strain evidence="1 2">DSM 25217</strain>
    </source>
</reference>
<dbReference type="InterPro" id="IPR036514">
    <property type="entry name" value="SGNH_hydro_sf"/>
</dbReference>
<dbReference type="RefSeq" id="WP_147453460.1">
    <property type="nucleotide sequence ID" value="NZ_REFR01000009.1"/>
</dbReference>
<dbReference type="Gene3D" id="3.40.50.1110">
    <property type="entry name" value="SGNH hydrolase"/>
    <property type="match status" value="1"/>
</dbReference>
<name>A0A3M0CRZ2_9PROT</name>
<accession>A0A3M0CRZ2</accession>
<evidence type="ECO:0000313" key="1">
    <source>
        <dbReference type="EMBL" id="RMB12351.1"/>
    </source>
</evidence>
<dbReference type="SUPFAM" id="SSF52266">
    <property type="entry name" value="SGNH hydrolase"/>
    <property type="match status" value="1"/>
</dbReference>
<evidence type="ECO:0008006" key="3">
    <source>
        <dbReference type="Google" id="ProtNLM"/>
    </source>
</evidence>
<dbReference type="Proteomes" id="UP000271227">
    <property type="component" value="Unassembled WGS sequence"/>
</dbReference>
<gene>
    <name evidence="1" type="ORF">BXY39_0847</name>
</gene>
<dbReference type="OrthoDB" id="916975at2"/>
<dbReference type="AlphaFoldDB" id="A0A3M0CRZ2"/>
<dbReference type="GO" id="GO:0016788">
    <property type="term" value="F:hydrolase activity, acting on ester bonds"/>
    <property type="evidence" value="ECO:0007669"/>
    <property type="project" value="UniProtKB-ARBA"/>
</dbReference>
<proteinExistence type="predicted"/>
<dbReference type="EMBL" id="REFR01000009">
    <property type="protein sequence ID" value="RMB12351.1"/>
    <property type="molecule type" value="Genomic_DNA"/>
</dbReference>
<sequence>MGNRVLKNTARHLLLFLAAVAGLELLLNARSGFSNTLPNFFQPGAGGTAYVLKHGRHRYLHRGRPVNVSINGQGHRYSPGGDRNENSAPQRVVLIGDSQVFGWGLDDAETLSNRLQAHIGPDYRVINKGLPGTGPWSYWESAAEETPDTILVTVYTEINDGQDSYTRDTFARVNCSTLVVPGGPAETLPCWMMETALFSFIVDARNMLSPYHLAPPINCNPLTRSAAAVIQTRIETLDQRLDIFPKRIRLAIPWDARIDSRRLANYRPVLAQAQCFWAFPGDIDLVSHMTSAENRLDLFQRDDQHLSAEGVDLVAALLARHILARHPATTGEEQNQKAQAPIK</sequence>
<evidence type="ECO:0000313" key="2">
    <source>
        <dbReference type="Proteomes" id="UP000271227"/>
    </source>
</evidence>